<dbReference type="AlphaFoldDB" id="A0AB33L3V3"/>
<gene>
    <name evidence="2" type="ORF">Pbs1_16380</name>
</gene>
<name>A0AB33L3V3_9FLAO</name>
<dbReference type="EMBL" id="AP035888">
    <property type="protein sequence ID" value="BFP68295.1"/>
    <property type="molecule type" value="Genomic_DNA"/>
</dbReference>
<sequence>MISYFSLVIQVITLIVSLVMLKKYNTIFLMLLTILCFSTVVVEVIGDYHVKNGTSNFIYYYVFTLVECSLITLMYINLATDNKTIKIHKLFFLFFLISWLIVWINRDFFRYCLLVESIVIGVYVLLFLRNLLLSDKILSYKKSLSFWISIGFMVFYLPSIPFFIILEYMQNRKLFFVLDVLTILMGLLIIYGLLCSNKKERY</sequence>
<feature type="transmembrane region" description="Helical" evidence="1">
    <location>
        <begin position="144"/>
        <end position="168"/>
    </location>
</feature>
<feature type="transmembrane region" description="Helical" evidence="1">
    <location>
        <begin position="90"/>
        <end position="105"/>
    </location>
</feature>
<feature type="transmembrane region" description="Helical" evidence="1">
    <location>
        <begin position="6"/>
        <end position="21"/>
    </location>
</feature>
<keyword evidence="1" id="KW-0812">Transmembrane</keyword>
<keyword evidence="1" id="KW-0472">Membrane</keyword>
<feature type="transmembrane region" description="Helical" evidence="1">
    <location>
        <begin position="58"/>
        <end position="78"/>
    </location>
</feature>
<feature type="transmembrane region" description="Helical" evidence="1">
    <location>
        <begin position="28"/>
        <end position="46"/>
    </location>
</feature>
<reference evidence="2" key="1">
    <citation type="submission" date="2024-08" db="EMBL/GenBank/DDBJ databases">
        <title>Whole genome sequence of Tenacibaculum sp. strain pbs-1 associated with black-spot shell disease in Akoya pearl oysters.</title>
        <authorList>
            <person name="Sakatoku A."/>
            <person name="Suzuki T."/>
            <person name="Hatano K."/>
            <person name="Seki M."/>
            <person name="Tanaka D."/>
            <person name="Nakamura S."/>
            <person name="Suzuki N."/>
            <person name="Isshiki T."/>
        </authorList>
    </citation>
    <scope>NUCLEOTIDE SEQUENCE</scope>
    <source>
        <strain evidence="2">Pbs-1</strain>
    </source>
</reference>
<keyword evidence="1" id="KW-1133">Transmembrane helix</keyword>
<evidence type="ECO:0000313" key="2">
    <source>
        <dbReference type="EMBL" id="BFP68295.1"/>
    </source>
</evidence>
<evidence type="ECO:0000256" key="1">
    <source>
        <dbReference type="SAM" id="Phobius"/>
    </source>
</evidence>
<protein>
    <submittedName>
        <fullName evidence="2">Uncharacterized protein</fullName>
    </submittedName>
</protein>
<organism evidence="2">
    <name type="scientific">Tenacibaculum sp. Pbs-1</name>
    <dbReference type="NCBI Taxonomy" id="3238748"/>
    <lineage>
        <taxon>Bacteria</taxon>
        <taxon>Pseudomonadati</taxon>
        <taxon>Bacteroidota</taxon>
        <taxon>Flavobacteriia</taxon>
        <taxon>Flavobacteriales</taxon>
        <taxon>Flavobacteriaceae</taxon>
        <taxon>Tenacibaculum</taxon>
    </lineage>
</organism>
<feature type="transmembrane region" description="Helical" evidence="1">
    <location>
        <begin position="174"/>
        <end position="194"/>
    </location>
</feature>
<accession>A0AB33L3V3</accession>
<feature type="transmembrane region" description="Helical" evidence="1">
    <location>
        <begin position="111"/>
        <end position="132"/>
    </location>
</feature>
<proteinExistence type="predicted"/>